<dbReference type="SUPFAM" id="SSF53448">
    <property type="entry name" value="Nucleotide-diphospho-sugar transferases"/>
    <property type="match status" value="1"/>
</dbReference>
<gene>
    <name evidence="2" type="ORF">COT27_00890</name>
</gene>
<evidence type="ECO:0000259" key="1">
    <source>
        <dbReference type="Pfam" id="PF00535"/>
    </source>
</evidence>
<dbReference type="Proteomes" id="UP000230586">
    <property type="component" value="Unassembled WGS sequence"/>
</dbReference>
<feature type="domain" description="Glycosyltransferase 2-like" evidence="1">
    <location>
        <begin position="4"/>
        <end position="188"/>
    </location>
</feature>
<dbReference type="AlphaFoldDB" id="A0A2M6XTH0"/>
<dbReference type="PANTHER" id="PTHR43179:SF7">
    <property type="entry name" value="RHAMNOSYLTRANSFERASE WBBL"/>
    <property type="match status" value="1"/>
</dbReference>
<sequence length="266" mass="31157">MKLSIVVLNYKSRNLVKYFLKRVLQFKLPFRLEIIVVDNNSGDGIGEMIKHDFPVTKFVQTKKNLGMGGGNNLGIKKSQGDYILIANPDITLSERAVNAMVDFLDNNEHVGIVGPKVLNPNKTPQESSWRYPSLLGFLYRRTFLGNMKNGKEYLHYFSYKDVDMTKSRAVDWVLGGCFMIRKKALDEVGMFDESFFLFLEDTDLCRRMWRHKYEVWYVNEAEVIHLPHRLSQSGGGFINIFSKLTLVHFFSWIRYFWKWRNRSDLN</sequence>
<organism evidence="2 3">
    <name type="scientific">Candidatus Kuenenbacteria bacterium CG08_land_8_20_14_0_20_37_23</name>
    <dbReference type="NCBI Taxonomy" id="1974617"/>
    <lineage>
        <taxon>Bacteria</taxon>
        <taxon>Candidatus Kueneniibacteriota</taxon>
    </lineage>
</organism>
<protein>
    <recommendedName>
        <fullName evidence="1">Glycosyltransferase 2-like domain-containing protein</fullName>
    </recommendedName>
</protein>
<dbReference type="EMBL" id="PEXX01000016">
    <property type="protein sequence ID" value="PIU10871.1"/>
    <property type="molecule type" value="Genomic_DNA"/>
</dbReference>
<name>A0A2M6XTH0_9BACT</name>
<proteinExistence type="predicted"/>
<dbReference type="InterPro" id="IPR029044">
    <property type="entry name" value="Nucleotide-diphossugar_trans"/>
</dbReference>
<evidence type="ECO:0000313" key="3">
    <source>
        <dbReference type="Proteomes" id="UP000230586"/>
    </source>
</evidence>
<dbReference type="Gene3D" id="3.90.550.10">
    <property type="entry name" value="Spore Coat Polysaccharide Biosynthesis Protein SpsA, Chain A"/>
    <property type="match status" value="1"/>
</dbReference>
<comment type="caution">
    <text evidence="2">The sequence shown here is derived from an EMBL/GenBank/DDBJ whole genome shotgun (WGS) entry which is preliminary data.</text>
</comment>
<dbReference type="PANTHER" id="PTHR43179">
    <property type="entry name" value="RHAMNOSYLTRANSFERASE WBBL"/>
    <property type="match status" value="1"/>
</dbReference>
<accession>A0A2M6XTH0</accession>
<dbReference type="InterPro" id="IPR001173">
    <property type="entry name" value="Glyco_trans_2-like"/>
</dbReference>
<evidence type="ECO:0000313" key="2">
    <source>
        <dbReference type="EMBL" id="PIU10871.1"/>
    </source>
</evidence>
<dbReference type="Pfam" id="PF00535">
    <property type="entry name" value="Glycos_transf_2"/>
    <property type="match status" value="1"/>
</dbReference>
<reference evidence="3" key="1">
    <citation type="submission" date="2017-09" db="EMBL/GenBank/DDBJ databases">
        <title>Depth-based differentiation of microbial function through sediment-hosted aquifers and enrichment of novel symbionts in the deep terrestrial subsurface.</title>
        <authorList>
            <person name="Probst A.J."/>
            <person name="Ladd B."/>
            <person name="Jarett J.K."/>
            <person name="Geller-Mcgrath D.E."/>
            <person name="Sieber C.M.K."/>
            <person name="Emerson J.B."/>
            <person name="Anantharaman K."/>
            <person name="Thomas B.C."/>
            <person name="Malmstrom R."/>
            <person name="Stieglmeier M."/>
            <person name="Klingl A."/>
            <person name="Woyke T."/>
            <person name="Ryan C.M."/>
            <person name="Banfield J.F."/>
        </authorList>
    </citation>
    <scope>NUCLEOTIDE SEQUENCE [LARGE SCALE GENOMIC DNA]</scope>
</reference>